<dbReference type="Proteomes" id="UP000077315">
    <property type="component" value="Unassembled WGS sequence"/>
</dbReference>
<sequence>MSVSAAFEQYVRNRLQRIHQQAQGGPPYCRPYIVPQKRPRISYNRLNLYWMQDSMCIYLFHFSLKEIQMISSTLGLPSRCEFGHLKVESDFGFAVLIHRYISGRSLKDLSLLFGMSPTSISTVCTGMQNLIYDKIKWGIQFDTRQFSPANLEIFSEAILAKGASFPNIVGFIDGLVKENSYAKGEVDFTRDYYNGWKHFHSVKFQSIVTPDGITNTLIGPFVGRKKGLSHYTTDNAEKRIEKYLQLSPNREDWFAFYGSPAGIECANIFKPFDSETKDDIEIKSNRCMAKNMLHCVNRTKRHTSTFFNVPPPKLEDYIAGLMRGKIEGEDEDDPLIVKL</sequence>
<dbReference type="AlphaFoldDB" id="A0A167L208"/>
<evidence type="ECO:0000313" key="1">
    <source>
        <dbReference type="EMBL" id="OAD69409.1"/>
    </source>
</evidence>
<protein>
    <recommendedName>
        <fullName evidence="3">DDE Tnp4 domain-containing protein</fullName>
    </recommendedName>
</protein>
<dbReference type="RefSeq" id="XP_018287449.1">
    <property type="nucleotide sequence ID" value="XM_018432340.1"/>
</dbReference>
<dbReference type="EMBL" id="KV440992">
    <property type="protein sequence ID" value="OAD69409.1"/>
    <property type="molecule type" value="Genomic_DNA"/>
</dbReference>
<organism evidence="1 2">
    <name type="scientific">Phycomyces blakesleeanus (strain ATCC 8743b / DSM 1359 / FGSC 10004 / NBRC 33097 / NRRL 1555)</name>
    <dbReference type="NCBI Taxonomy" id="763407"/>
    <lineage>
        <taxon>Eukaryota</taxon>
        <taxon>Fungi</taxon>
        <taxon>Fungi incertae sedis</taxon>
        <taxon>Mucoromycota</taxon>
        <taxon>Mucoromycotina</taxon>
        <taxon>Mucoromycetes</taxon>
        <taxon>Mucorales</taxon>
        <taxon>Phycomycetaceae</taxon>
        <taxon>Phycomyces</taxon>
    </lineage>
</organism>
<name>A0A167L208_PHYB8</name>
<dbReference type="VEuPathDB" id="FungiDB:PHYBLDRAFT_149801"/>
<dbReference type="InParanoid" id="A0A167L208"/>
<dbReference type="STRING" id="763407.A0A167L208"/>
<evidence type="ECO:0000313" key="2">
    <source>
        <dbReference type="Proteomes" id="UP000077315"/>
    </source>
</evidence>
<proteinExistence type="predicted"/>
<dbReference type="GeneID" id="28993246"/>
<evidence type="ECO:0008006" key="3">
    <source>
        <dbReference type="Google" id="ProtNLM"/>
    </source>
</evidence>
<gene>
    <name evidence="1" type="ORF">PHYBLDRAFT_149801</name>
</gene>
<accession>A0A167L208</accession>
<dbReference type="OrthoDB" id="5289248at2759"/>
<keyword evidence="2" id="KW-1185">Reference proteome</keyword>
<reference evidence="2" key="1">
    <citation type="submission" date="2015-06" db="EMBL/GenBank/DDBJ databases">
        <title>Expansion of signal transduction pathways in fungi by whole-genome duplication.</title>
        <authorList>
            <consortium name="DOE Joint Genome Institute"/>
            <person name="Corrochano L.M."/>
            <person name="Kuo A."/>
            <person name="Marcet-Houben M."/>
            <person name="Polaino S."/>
            <person name="Salamov A."/>
            <person name="Villalobos J.M."/>
            <person name="Alvarez M.I."/>
            <person name="Avalos J."/>
            <person name="Benito E.P."/>
            <person name="Benoit I."/>
            <person name="Burger G."/>
            <person name="Camino L.P."/>
            <person name="Canovas D."/>
            <person name="Cerda-Olmedo E."/>
            <person name="Cheng J.-F."/>
            <person name="Dominguez A."/>
            <person name="Elias M."/>
            <person name="Eslava A.P."/>
            <person name="Glaser F."/>
            <person name="Grimwood J."/>
            <person name="Gutierrez G."/>
            <person name="Heitman J."/>
            <person name="Henrissat B."/>
            <person name="Iturriaga E.A."/>
            <person name="Lang B.F."/>
            <person name="Lavin J.L."/>
            <person name="Lee S."/>
            <person name="Li W."/>
            <person name="Lindquist E."/>
            <person name="Lopez-Garcia S."/>
            <person name="Luque E.M."/>
            <person name="Marcos A.T."/>
            <person name="Martin J."/>
            <person name="McCluskey K."/>
            <person name="Medina H.R."/>
            <person name="Miralles-Duran A."/>
            <person name="Miyazaki A."/>
            <person name="Munoz-Torres E."/>
            <person name="Oguiza J.A."/>
            <person name="Ohm R."/>
            <person name="Olmedo M."/>
            <person name="Orejas M."/>
            <person name="Ortiz-Castellanos L."/>
            <person name="Pisabarro A.G."/>
            <person name="Rodriguez-Romero J."/>
            <person name="Ruiz-Herrera J."/>
            <person name="Ruiz-Vazquez R."/>
            <person name="Sanz C."/>
            <person name="Schackwitz W."/>
            <person name="Schmutz J."/>
            <person name="Shahriari M."/>
            <person name="Shelest E."/>
            <person name="Silva-Franco F."/>
            <person name="Soanes D."/>
            <person name="Syed K."/>
            <person name="Tagua V.G."/>
            <person name="Talbot N.J."/>
            <person name="Thon M."/>
            <person name="De vries R.P."/>
            <person name="Wiebenga A."/>
            <person name="Yadav J.S."/>
            <person name="Braun E.L."/>
            <person name="Baker S."/>
            <person name="Garre V."/>
            <person name="Horwitz B."/>
            <person name="Torres-Martinez S."/>
            <person name="Idnurm A."/>
            <person name="Herrera-Estrella A."/>
            <person name="Gabaldon T."/>
            <person name="Grigoriev I.V."/>
        </authorList>
    </citation>
    <scope>NUCLEOTIDE SEQUENCE [LARGE SCALE GENOMIC DNA]</scope>
    <source>
        <strain evidence="2">NRRL 1555(-)</strain>
    </source>
</reference>